<feature type="region of interest" description="Disordered" evidence="1">
    <location>
        <begin position="32"/>
        <end position="54"/>
    </location>
</feature>
<dbReference type="EMBL" id="JRZE01000005">
    <property type="protein sequence ID" value="KHF43645.1"/>
    <property type="molecule type" value="Genomic_DNA"/>
</dbReference>
<dbReference type="RefSeq" id="WP_169308150.1">
    <property type="nucleotide sequence ID" value="NZ_CALJZO010000005.1"/>
</dbReference>
<gene>
    <name evidence="2" type="ORF">MINT15_23700</name>
</gene>
<organism evidence="2 3">
    <name type="scientific">Saccharomonospora viridis</name>
    <dbReference type="NCBI Taxonomy" id="1852"/>
    <lineage>
        <taxon>Bacteria</taxon>
        <taxon>Bacillati</taxon>
        <taxon>Actinomycetota</taxon>
        <taxon>Actinomycetes</taxon>
        <taxon>Pseudonocardiales</taxon>
        <taxon>Pseudonocardiaceae</taxon>
        <taxon>Saccharomonospora</taxon>
    </lineage>
</organism>
<accession>A0A837D8W5</accession>
<reference evidence="2 3" key="1">
    <citation type="submission" date="2014-10" db="EMBL/GenBank/DDBJ databases">
        <title>Genome sequence of Micropolyspora internatus JCM3315.</title>
        <authorList>
            <person name="Shin S.-K."/>
            <person name="Yi H."/>
        </authorList>
    </citation>
    <scope>NUCLEOTIDE SEQUENCE [LARGE SCALE GENOMIC DNA]</scope>
    <source>
        <strain evidence="2 3">JCM 3315</strain>
    </source>
</reference>
<name>A0A837D8W5_9PSEU</name>
<dbReference type="AlphaFoldDB" id="A0A837D8W5"/>
<evidence type="ECO:0000256" key="1">
    <source>
        <dbReference type="SAM" id="MobiDB-lite"/>
    </source>
</evidence>
<evidence type="ECO:0000313" key="2">
    <source>
        <dbReference type="EMBL" id="KHF43645.1"/>
    </source>
</evidence>
<protein>
    <submittedName>
        <fullName evidence="2">Uncharacterized protein</fullName>
    </submittedName>
</protein>
<comment type="caution">
    <text evidence="2">The sequence shown here is derived from an EMBL/GenBank/DDBJ whole genome shotgun (WGS) entry which is preliminary data.</text>
</comment>
<evidence type="ECO:0000313" key="3">
    <source>
        <dbReference type="Proteomes" id="UP000030848"/>
    </source>
</evidence>
<dbReference type="Proteomes" id="UP000030848">
    <property type="component" value="Unassembled WGS sequence"/>
</dbReference>
<sequence length="54" mass="6183">MSRPTRAEQRRARWALLTQAVTVLLALAAVSMTRRPEDARPQQRTARPTNLRRG</sequence>
<proteinExistence type="predicted"/>